<accession>A0A7S2RH44</accession>
<feature type="chain" id="PRO_5031109197" description="TPM domain-containing protein" evidence="2">
    <location>
        <begin position="23"/>
        <end position="278"/>
    </location>
</feature>
<dbReference type="EMBL" id="HBHJ01006955">
    <property type="protein sequence ID" value="CAD9670938.1"/>
    <property type="molecule type" value="Transcribed_RNA"/>
</dbReference>
<evidence type="ECO:0000259" key="3">
    <source>
        <dbReference type="Pfam" id="PF04536"/>
    </source>
</evidence>
<dbReference type="PANTHER" id="PTHR35514">
    <property type="entry name" value="THYLAKOID LUMENAL 15.0 KDA PROTEIN 2, CHLOROPLASTIC"/>
    <property type="match status" value="1"/>
</dbReference>
<dbReference type="InterPro" id="IPR007621">
    <property type="entry name" value="TPM_dom"/>
</dbReference>
<dbReference type="AlphaFoldDB" id="A0A7S2RH44"/>
<organism evidence="4">
    <name type="scientific">Rhizochromulina marina</name>
    <dbReference type="NCBI Taxonomy" id="1034831"/>
    <lineage>
        <taxon>Eukaryota</taxon>
        <taxon>Sar</taxon>
        <taxon>Stramenopiles</taxon>
        <taxon>Ochrophyta</taxon>
        <taxon>Dictyochophyceae</taxon>
        <taxon>Rhizochromulinales</taxon>
        <taxon>Rhizochromulina</taxon>
    </lineage>
</organism>
<evidence type="ECO:0000256" key="1">
    <source>
        <dbReference type="SAM" id="MobiDB-lite"/>
    </source>
</evidence>
<evidence type="ECO:0000256" key="2">
    <source>
        <dbReference type="SAM" id="SignalP"/>
    </source>
</evidence>
<name>A0A7S2RH44_9STRA</name>
<protein>
    <recommendedName>
        <fullName evidence="3">TPM domain-containing protein</fullName>
    </recommendedName>
</protein>
<proteinExistence type="predicted"/>
<keyword evidence="2" id="KW-0732">Signal</keyword>
<feature type="domain" description="TPM" evidence="3">
    <location>
        <begin position="130"/>
        <end position="253"/>
    </location>
</feature>
<dbReference type="Gene3D" id="3.10.310.50">
    <property type="match status" value="1"/>
</dbReference>
<feature type="signal peptide" evidence="2">
    <location>
        <begin position="1"/>
        <end position="22"/>
    </location>
</feature>
<gene>
    <name evidence="4" type="ORF">RMAR1173_LOCUS4509</name>
</gene>
<sequence length="278" mass="29713">MARRQWFAAAVTCLCVAQQCTAFSVGVGAGAAVSRGWLSQGSACQGSVRARVSVAAGKDPEPQSNVGRGTFVSSAVSALVAATVATSMPQRAMADLPQGRSVPLDRREAARGPPGVNNPDLLPQGPKTNVIDLERMLTSGEVKRINNKIEKLEQDKGYRLRVLTQSYPNTPGLAIKDYWGVNENTIVMVVDRGTYRGAGAQTANILNFNVGDGVSLDLPPIFFTRLRNLYGVKKFVSEQGEDRAIEGAVDSIVSCLRQDGGCSEVPEEFKAIALNKPF</sequence>
<feature type="region of interest" description="Disordered" evidence="1">
    <location>
        <begin position="91"/>
        <end position="125"/>
    </location>
</feature>
<reference evidence="4" key="1">
    <citation type="submission" date="2021-01" db="EMBL/GenBank/DDBJ databases">
        <authorList>
            <person name="Corre E."/>
            <person name="Pelletier E."/>
            <person name="Niang G."/>
            <person name="Scheremetjew M."/>
            <person name="Finn R."/>
            <person name="Kale V."/>
            <person name="Holt S."/>
            <person name="Cochrane G."/>
            <person name="Meng A."/>
            <person name="Brown T."/>
            <person name="Cohen L."/>
        </authorList>
    </citation>
    <scope>NUCLEOTIDE SEQUENCE</scope>
    <source>
        <strain evidence="4">CCMP1243</strain>
    </source>
</reference>
<dbReference type="Pfam" id="PF04536">
    <property type="entry name" value="TPM_phosphatase"/>
    <property type="match status" value="1"/>
</dbReference>
<evidence type="ECO:0000313" key="4">
    <source>
        <dbReference type="EMBL" id="CAD9670938.1"/>
    </source>
</evidence>
<dbReference type="PANTHER" id="PTHR35514:SF1">
    <property type="entry name" value="THYLAKOID LUMENAL 15.0 KDA PROTEIN 2, CHLOROPLASTIC"/>
    <property type="match status" value="1"/>
</dbReference>